<protein>
    <submittedName>
        <fullName evidence="1">Uncharacterized protein</fullName>
    </submittedName>
</protein>
<reference evidence="1" key="2">
    <citation type="journal article" date="2022" name="Sci. Total Environ.">
        <title>Prevalence, transmission, and molecular epidemiology of tet(X)-positive bacteria among humans, animals, and environmental niches in China: An epidemiological, and genomic-based study.</title>
        <authorList>
            <person name="Dong N."/>
            <person name="Zeng Y."/>
            <person name="Cai C."/>
            <person name="Sun C."/>
            <person name="Lu J."/>
            <person name="Liu C."/>
            <person name="Zhou H."/>
            <person name="Sun Q."/>
            <person name="Shu L."/>
            <person name="Wang H."/>
            <person name="Wang Y."/>
            <person name="Wang S."/>
            <person name="Wu C."/>
            <person name="Chan E.W."/>
            <person name="Chen G."/>
            <person name="Shen Z."/>
            <person name="Chen S."/>
            <person name="Zhang R."/>
        </authorList>
    </citation>
    <scope>NUCLEOTIDE SEQUENCE</scope>
    <source>
        <strain evidence="1">R655-4</strain>
    </source>
</reference>
<evidence type="ECO:0000313" key="1">
    <source>
        <dbReference type="EMBL" id="MDM1070896.1"/>
    </source>
</evidence>
<evidence type="ECO:0000313" key="2">
    <source>
        <dbReference type="Proteomes" id="UP001170959"/>
    </source>
</evidence>
<dbReference type="Proteomes" id="UP001170959">
    <property type="component" value="Unassembled WGS sequence"/>
</dbReference>
<gene>
    <name evidence="1" type="ORF">HX001_00150</name>
</gene>
<sequence>MEVKVLHNQTLLDIAIQQYGSATSAIDIAIENNLSLTDTNEVGTPLIASPKDTDTQIVAEYFQNKGLNPATQLTDEINVFVPSELGIGKMRVGTTFKVK</sequence>
<reference evidence="1" key="1">
    <citation type="submission" date="2020-06" db="EMBL/GenBank/DDBJ databases">
        <authorList>
            <person name="Dong N."/>
        </authorList>
    </citation>
    <scope>NUCLEOTIDE SEQUENCE</scope>
    <source>
        <strain evidence="1">R655-4</strain>
    </source>
</reference>
<dbReference type="EMBL" id="JACAGJ010000001">
    <property type="protein sequence ID" value="MDM1070896.1"/>
    <property type="molecule type" value="Genomic_DNA"/>
</dbReference>
<organism evidence="1 2">
    <name type="scientific">Empedobacter brevis</name>
    <dbReference type="NCBI Taxonomy" id="247"/>
    <lineage>
        <taxon>Bacteria</taxon>
        <taxon>Pseudomonadati</taxon>
        <taxon>Bacteroidota</taxon>
        <taxon>Flavobacteriia</taxon>
        <taxon>Flavobacteriales</taxon>
        <taxon>Weeksellaceae</taxon>
        <taxon>Empedobacter</taxon>
    </lineage>
</organism>
<proteinExistence type="predicted"/>
<dbReference type="AlphaFoldDB" id="A0AAJ1V5E9"/>
<dbReference type="RefSeq" id="WP_286491300.1">
    <property type="nucleotide sequence ID" value="NZ_JACAGJ010000001.1"/>
</dbReference>
<name>A0AAJ1V5E9_9FLAO</name>
<accession>A0AAJ1V5E9</accession>
<comment type="caution">
    <text evidence="1">The sequence shown here is derived from an EMBL/GenBank/DDBJ whole genome shotgun (WGS) entry which is preliminary data.</text>
</comment>